<dbReference type="GO" id="GO:0003964">
    <property type="term" value="F:RNA-directed DNA polymerase activity"/>
    <property type="evidence" value="ECO:0007669"/>
    <property type="project" value="UniProtKB-KW"/>
</dbReference>
<protein>
    <submittedName>
        <fullName evidence="2">RNA-directed DNA polymerase</fullName>
    </submittedName>
</protein>
<keyword evidence="2" id="KW-0808">Transferase</keyword>
<keyword evidence="2" id="KW-0548">Nucleotidyltransferase</keyword>
<dbReference type="CDD" id="cd01646">
    <property type="entry name" value="RT_Bac_retron_I"/>
    <property type="match status" value="1"/>
</dbReference>
<dbReference type="InterPro" id="IPR051083">
    <property type="entry name" value="GrpII_Intron_Splice-Mob/Def"/>
</dbReference>
<comment type="similarity">
    <text evidence="1">Belongs to the bacterial reverse transcriptase family.</text>
</comment>
<dbReference type="EMBL" id="SPMY01000002">
    <property type="protein sequence ID" value="NMQ26446.1"/>
    <property type="molecule type" value="Genomic_DNA"/>
</dbReference>
<dbReference type="PANTHER" id="PTHR34047">
    <property type="entry name" value="NUCLEAR INTRON MATURASE 1, MITOCHONDRIAL-RELATED"/>
    <property type="match status" value="1"/>
</dbReference>
<evidence type="ECO:0000313" key="3">
    <source>
        <dbReference type="Proteomes" id="UP000749010"/>
    </source>
</evidence>
<evidence type="ECO:0000256" key="1">
    <source>
        <dbReference type="ARBA" id="ARBA00034120"/>
    </source>
</evidence>
<name>A0ABX1TQD7_9PROT</name>
<sequence length="327" mass="36713">MVLHNEFVEGFGLREDLRADDDFWSATERIFNWTWRSDDQRLASDVMGSENLLPTGLPQGLVASGFLANAYMVGFDRLLAATIDEEDAQGRVVIRDYCRYVDDIRLVVEAPRREDATNVAMEVQSRVSQLLQKYCEGIGATTTFSLNEDKTTAKPYSSISKENNVSALMELYQEAISGTFDLDSLIQATGGLDGLLWLSEQLEDPHARKPSSLLLANIAVANTDVRDDTVKRFAATRIASTLRMRLAMTDTEGTPSTDRAINESVTDGAALNHEFEATARKLIKCVFHTKLDTDSRRNWTVIPRQYSYSTKCEQGQRQLPDMLFNLF</sequence>
<dbReference type="Proteomes" id="UP000749010">
    <property type="component" value="Unassembled WGS sequence"/>
</dbReference>
<proteinExistence type="inferred from homology"/>
<organism evidence="2 3">
    <name type="scientific">Candidatus Accumulibacter phosphatis</name>
    <dbReference type="NCBI Taxonomy" id="327160"/>
    <lineage>
        <taxon>Bacteria</taxon>
        <taxon>Pseudomonadati</taxon>
        <taxon>Pseudomonadota</taxon>
        <taxon>Betaproteobacteria</taxon>
        <taxon>Candidatus Accumulibacter</taxon>
    </lineage>
</organism>
<comment type="caution">
    <text evidence="2">The sequence shown here is derived from an EMBL/GenBank/DDBJ whole genome shotgun (WGS) entry which is preliminary data.</text>
</comment>
<evidence type="ECO:0000313" key="2">
    <source>
        <dbReference type="EMBL" id="NMQ26446.1"/>
    </source>
</evidence>
<accession>A0ABX1TQD7</accession>
<dbReference type="PANTHER" id="PTHR34047:SF8">
    <property type="entry name" value="PROTEIN YKFC"/>
    <property type="match status" value="1"/>
</dbReference>
<reference evidence="2 3" key="1">
    <citation type="submission" date="2019-03" db="EMBL/GenBank/DDBJ databases">
        <title>Metabolic reconstructions from genomes of highly enriched 'Candidatus Accumulibacter' and 'Candidatus Competibacter' bioreactor populations.</title>
        <authorList>
            <person name="Annavajhala M.K."/>
            <person name="Welles L."/>
            <person name="Abbas B."/>
            <person name="Sorokin D."/>
            <person name="Park H."/>
            <person name="Van Loosdrecht M."/>
            <person name="Chandran K."/>
        </authorList>
    </citation>
    <scope>NUCLEOTIDE SEQUENCE [LARGE SCALE GENOMIC DNA]</scope>
    <source>
        <strain evidence="2 3">SBR_S</strain>
    </source>
</reference>
<gene>
    <name evidence="2" type="ORF">E4Q23_00900</name>
</gene>
<keyword evidence="2" id="KW-0695">RNA-directed DNA polymerase</keyword>
<keyword evidence="3" id="KW-1185">Reference proteome</keyword>